<protein>
    <submittedName>
        <fullName evidence="2">(rape) hypothetical protein</fullName>
    </submittedName>
</protein>
<organism evidence="2">
    <name type="scientific">Brassica napus</name>
    <name type="common">Rape</name>
    <dbReference type="NCBI Taxonomy" id="3708"/>
    <lineage>
        <taxon>Eukaryota</taxon>
        <taxon>Viridiplantae</taxon>
        <taxon>Streptophyta</taxon>
        <taxon>Embryophyta</taxon>
        <taxon>Tracheophyta</taxon>
        <taxon>Spermatophyta</taxon>
        <taxon>Magnoliopsida</taxon>
        <taxon>eudicotyledons</taxon>
        <taxon>Gunneridae</taxon>
        <taxon>Pentapetalae</taxon>
        <taxon>rosids</taxon>
        <taxon>malvids</taxon>
        <taxon>Brassicales</taxon>
        <taxon>Brassicaceae</taxon>
        <taxon>Brassiceae</taxon>
        <taxon>Brassica</taxon>
    </lineage>
</organism>
<accession>A0A816KEP6</accession>
<keyword evidence="1" id="KW-1133">Transmembrane helix</keyword>
<sequence>MASRVVCVRTRSKLVSSGFCCVFCLYIHISGGISIQAVRWRKLVGEKDTSKKCYSHVLVAISQNS</sequence>
<gene>
    <name evidence="2" type="ORF">DARMORV10_C02P44570.1</name>
</gene>
<dbReference type="Proteomes" id="UP001295469">
    <property type="component" value="Chromosome C02"/>
</dbReference>
<keyword evidence="1" id="KW-0812">Transmembrane</keyword>
<evidence type="ECO:0000313" key="2">
    <source>
        <dbReference type="EMBL" id="CAF1918938.1"/>
    </source>
</evidence>
<evidence type="ECO:0000256" key="1">
    <source>
        <dbReference type="SAM" id="Phobius"/>
    </source>
</evidence>
<dbReference type="EMBL" id="HG994366">
    <property type="protein sequence ID" value="CAF1918938.1"/>
    <property type="molecule type" value="Genomic_DNA"/>
</dbReference>
<dbReference type="AlphaFoldDB" id="A0A816KEP6"/>
<name>A0A816KEP6_BRANA</name>
<proteinExistence type="predicted"/>
<reference evidence="2" key="1">
    <citation type="submission" date="2021-01" db="EMBL/GenBank/DDBJ databases">
        <authorList>
            <consortium name="Genoscope - CEA"/>
            <person name="William W."/>
        </authorList>
    </citation>
    <scope>NUCLEOTIDE SEQUENCE</scope>
</reference>
<keyword evidence="1" id="KW-0472">Membrane</keyword>
<feature type="transmembrane region" description="Helical" evidence="1">
    <location>
        <begin position="14"/>
        <end position="38"/>
    </location>
</feature>